<dbReference type="InterPro" id="IPR003658">
    <property type="entry name" value="Anti-sigma_ant"/>
</dbReference>
<gene>
    <name evidence="5" type="ORF">SAMN05421541_106247</name>
</gene>
<protein>
    <recommendedName>
        <fullName evidence="2">Anti-sigma factor antagonist</fullName>
    </recommendedName>
</protein>
<evidence type="ECO:0000313" key="5">
    <source>
        <dbReference type="EMBL" id="SFF12902.1"/>
    </source>
</evidence>
<dbReference type="NCBIfam" id="TIGR00377">
    <property type="entry name" value="ant_ant_sig"/>
    <property type="match status" value="1"/>
</dbReference>
<evidence type="ECO:0000256" key="3">
    <source>
        <dbReference type="SAM" id="Phobius"/>
    </source>
</evidence>
<dbReference type="EMBL" id="FONV01000006">
    <property type="protein sequence ID" value="SFF12902.1"/>
    <property type="molecule type" value="Genomic_DNA"/>
</dbReference>
<dbReference type="GO" id="GO:0043856">
    <property type="term" value="F:anti-sigma factor antagonist activity"/>
    <property type="evidence" value="ECO:0007669"/>
    <property type="project" value="InterPro"/>
</dbReference>
<proteinExistence type="inferred from homology"/>
<reference evidence="5 6" key="1">
    <citation type="submission" date="2016-10" db="EMBL/GenBank/DDBJ databases">
        <authorList>
            <person name="de Groot N.N."/>
        </authorList>
    </citation>
    <scope>NUCLEOTIDE SEQUENCE [LARGE SCALE GENOMIC DNA]</scope>
    <source>
        <strain evidence="5 6">DSM 43019</strain>
    </source>
</reference>
<dbReference type="Pfam" id="PF01740">
    <property type="entry name" value="STAS"/>
    <property type="match status" value="1"/>
</dbReference>
<keyword evidence="3" id="KW-0812">Transmembrane</keyword>
<feature type="transmembrane region" description="Helical" evidence="3">
    <location>
        <begin position="77"/>
        <end position="99"/>
    </location>
</feature>
<dbReference type="AlphaFoldDB" id="A0A1I2G5T9"/>
<keyword evidence="3" id="KW-1133">Transmembrane helix</keyword>
<accession>A0A1I2G5T9</accession>
<comment type="similarity">
    <text evidence="1 2">Belongs to the anti-sigma-factor antagonist family.</text>
</comment>
<dbReference type="Proteomes" id="UP000199645">
    <property type="component" value="Unassembled WGS sequence"/>
</dbReference>
<dbReference type="PROSITE" id="PS50801">
    <property type="entry name" value="STAS"/>
    <property type="match status" value="1"/>
</dbReference>
<dbReference type="RefSeq" id="WP_093615220.1">
    <property type="nucleotide sequence ID" value="NZ_BOMT01000023.1"/>
</dbReference>
<dbReference type="InterPro" id="IPR002645">
    <property type="entry name" value="STAS_dom"/>
</dbReference>
<feature type="domain" description="STAS" evidence="4">
    <location>
        <begin position="4"/>
        <end position="116"/>
    </location>
</feature>
<sequence>MSDFQVRVAPEPGRVVVHVAGVCDLRHREELTVALTGAADASPLVVVDLAAVEFLDSSGLHALVTAHRAARRRSGNVYVVGAVGSVASVLRMTGILRLLQPPASVGSVVAPCSDAV</sequence>
<evidence type="ECO:0000313" key="6">
    <source>
        <dbReference type="Proteomes" id="UP000199645"/>
    </source>
</evidence>
<dbReference type="OrthoDB" id="3387413at2"/>
<dbReference type="PANTHER" id="PTHR33495">
    <property type="entry name" value="ANTI-SIGMA FACTOR ANTAGONIST TM_1081-RELATED-RELATED"/>
    <property type="match status" value="1"/>
</dbReference>
<name>A0A1I2G5T9_9ACTN</name>
<dbReference type="InterPro" id="IPR036513">
    <property type="entry name" value="STAS_dom_sf"/>
</dbReference>
<dbReference type="PANTHER" id="PTHR33495:SF2">
    <property type="entry name" value="ANTI-SIGMA FACTOR ANTAGONIST TM_1081-RELATED"/>
    <property type="match status" value="1"/>
</dbReference>
<keyword evidence="3" id="KW-0472">Membrane</keyword>
<dbReference type="CDD" id="cd07043">
    <property type="entry name" value="STAS_anti-anti-sigma_factors"/>
    <property type="match status" value="1"/>
</dbReference>
<evidence type="ECO:0000259" key="4">
    <source>
        <dbReference type="PROSITE" id="PS50801"/>
    </source>
</evidence>
<dbReference type="STRING" id="35752.SAMN05421541_106247"/>
<dbReference type="SUPFAM" id="SSF52091">
    <property type="entry name" value="SpoIIaa-like"/>
    <property type="match status" value="1"/>
</dbReference>
<evidence type="ECO:0000256" key="2">
    <source>
        <dbReference type="RuleBase" id="RU003749"/>
    </source>
</evidence>
<keyword evidence="6" id="KW-1185">Reference proteome</keyword>
<dbReference type="Gene3D" id="3.30.750.24">
    <property type="entry name" value="STAS domain"/>
    <property type="match status" value="1"/>
</dbReference>
<organism evidence="5 6">
    <name type="scientific">Actinoplanes philippinensis</name>
    <dbReference type="NCBI Taxonomy" id="35752"/>
    <lineage>
        <taxon>Bacteria</taxon>
        <taxon>Bacillati</taxon>
        <taxon>Actinomycetota</taxon>
        <taxon>Actinomycetes</taxon>
        <taxon>Micromonosporales</taxon>
        <taxon>Micromonosporaceae</taxon>
        <taxon>Actinoplanes</taxon>
    </lineage>
</organism>
<evidence type="ECO:0000256" key="1">
    <source>
        <dbReference type="ARBA" id="ARBA00009013"/>
    </source>
</evidence>